<dbReference type="eggNOG" id="COG1404">
    <property type="taxonomic scope" value="Bacteria"/>
</dbReference>
<organism evidence="2 3">
    <name type="scientific">Beutenbergia cavernae (strain ATCC BAA-8 / DSM 12333 / CCUG 43141 / JCM 11478 / NBRC 16432 / NCIMB 13614 / HKI 0122)</name>
    <dbReference type="NCBI Taxonomy" id="471853"/>
    <lineage>
        <taxon>Bacteria</taxon>
        <taxon>Bacillati</taxon>
        <taxon>Actinomycetota</taxon>
        <taxon>Actinomycetes</taxon>
        <taxon>Micrococcales</taxon>
        <taxon>Beutenbergiaceae</taxon>
        <taxon>Beutenbergia</taxon>
    </lineage>
</organism>
<sequence length="237" mass="24045">MGRELPPTSPYAADDGSCDPGLARALEAHGSRPGGAAAGVVAALAGARLLVPVVAYLDERAEPAAPGGVAGEKVASAAMVTLEGPDGRAVVPVFSSVAAVRAWRADARPIPVKTRRAALSAVTEAAGVLVLDPAGPVTVLVPRPAVWALAQGVPWVPALADDGVRRVLAQVAGSVPRVRDVEVLAGERAEVRVLLTLVPGLDRAALDDVVARVSAALAASEVVAERVDSLELRIRAS</sequence>
<dbReference type="OrthoDB" id="5188303at2"/>
<dbReference type="EMBL" id="CP001618">
    <property type="protein sequence ID" value="ACQ80638.1"/>
    <property type="molecule type" value="Genomic_DNA"/>
</dbReference>
<reference evidence="2 3" key="1">
    <citation type="journal article" date="2009" name="Stand. Genomic Sci.">
        <title>Complete genome sequence of Beutenbergia cavernae type strain (HKI 0122).</title>
        <authorList>
            <person name="Land M."/>
            <person name="Pukall R."/>
            <person name="Abt B."/>
            <person name="Goker M."/>
            <person name="Rohde M."/>
            <person name="Glavina Del Rio T."/>
            <person name="Tice H."/>
            <person name="Copeland A."/>
            <person name="Cheng J.F."/>
            <person name="Lucas S."/>
            <person name="Chen F."/>
            <person name="Nolan M."/>
            <person name="Bruce D."/>
            <person name="Goodwin L."/>
            <person name="Pitluck S."/>
            <person name="Ivanova N."/>
            <person name="Mavromatis K."/>
            <person name="Ovchinnikova G."/>
            <person name="Pati A."/>
            <person name="Chen A."/>
            <person name="Palaniappan K."/>
            <person name="Hauser L."/>
            <person name="Chang Y.J."/>
            <person name="Jefferies C.C."/>
            <person name="Saunders E."/>
            <person name="Brettin T."/>
            <person name="Detter J.C."/>
            <person name="Han C."/>
            <person name="Chain P."/>
            <person name="Bristow J."/>
            <person name="Eisen J.A."/>
            <person name="Markowitz V."/>
            <person name="Hugenholtz P."/>
            <person name="Kyrpides N.C."/>
            <person name="Klenk H.P."/>
            <person name="Lapidus A."/>
        </authorList>
    </citation>
    <scope>NUCLEOTIDE SEQUENCE [LARGE SCALE GENOMIC DNA]</scope>
    <source>
        <strain evidence="3">ATCC BAA-8 / DSM 12333 / NBRC 16432</strain>
    </source>
</reference>
<dbReference type="STRING" id="471853.Bcav_2388"/>
<dbReference type="Proteomes" id="UP000007962">
    <property type="component" value="Chromosome"/>
</dbReference>
<dbReference type="HOGENOM" id="CLU_082391_0_0_11"/>
<accession>C5BW37</accession>
<evidence type="ECO:0000313" key="3">
    <source>
        <dbReference type="Proteomes" id="UP000007962"/>
    </source>
</evidence>
<evidence type="ECO:0000313" key="2">
    <source>
        <dbReference type="EMBL" id="ACQ80638.1"/>
    </source>
</evidence>
<protein>
    <recommendedName>
        <fullName evidence="1">SseB protein N-terminal domain-containing protein</fullName>
    </recommendedName>
</protein>
<dbReference type="Pfam" id="PF07179">
    <property type="entry name" value="SseB"/>
    <property type="match status" value="1"/>
</dbReference>
<dbReference type="RefSeq" id="WP_015882878.1">
    <property type="nucleotide sequence ID" value="NC_012669.1"/>
</dbReference>
<dbReference type="AlphaFoldDB" id="C5BW37"/>
<evidence type="ECO:0000259" key="1">
    <source>
        <dbReference type="Pfam" id="PF07179"/>
    </source>
</evidence>
<proteinExistence type="predicted"/>
<gene>
    <name evidence="2" type="ordered locus">Bcav_2388</name>
</gene>
<name>C5BW37_BEUC1</name>
<dbReference type="InterPro" id="IPR009839">
    <property type="entry name" value="SseB_N"/>
</dbReference>
<dbReference type="KEGG" id="bcv:Bcav_2388"/>
<keyword evidence="3" id="KW-1185">Reference proteome</keyword>
<feature type="domain" description="SseB protein N-terminal" evidence="1">
    <location>
        <begin position="22"/>
        <end position="148"/>
    </location>
</feature>